<evidence type="ECO:0000313" key="2">
    <source>
        <dbReference type="Proteomes" id="UP001162162"/>
    </source>
</evidence>
<dbReference type="AlphaFoldDB" id="A0AAV8YE47"/>
<comment type="caution">
    <text evidence="1">The sequence shown here is derived from an EMBL/GenBank/DDBJ whole genome shotgun (WGS) entry which is preliminary data.</text>
</comment>
<dbReference type="Proteomes" id="UP001162162">
    <property type="component" value="Unassembled WGS sequence"/>
</dbReference>
<protein>
    <submittedName>
        <fullName evidence="1">Uncharacterized protein</fullName>
    </submittedName>
</protein>
<evidence type="ECO:0000313" key="1">
    <source>
        <dbReference type="EMBL" id="KAJ8949440.1"/>
    </source>
</evidence>
<proteinExistence type="predicted"/>
<sequence length="59" mass="6399">MDPAQYLGNPIFDSMSSYPGVGTGTLGVETKNWTFSTKHQNYYTFSSVSPTKLASSGED</sequence>
<dbReference type="EMBL" id="JAPWTK010000118">
    <property type="protein sequence ID" value="KAJ8949440.1"/>
    <property type="molecule type" value="Genomic_DNA"/>
</dbReference>
<name>A0AAV8YE47_9CUCU</name>
<keyword evidence="2" id="KW-1185">Reference proteome</keyword>
<gene>
    <name evidence="1" type="ORF">NQ318_007541</name>
</gene>
<reference evidence="1" key="1">
    <citation type="journal article" date="2023" name="Insect Mol. Biol.">
        <title>Genome sequencing provides insights into the evolution of gene families encoding plant cell wall-degrading enzymes in longhorned beetles.</title>
        <authorList>
            <person name="Shin N.R."/>
            <person name="Okamura Y."/>
            <person name="Kirsch R."/>
            <person name="Pauchet Y."/>
        </authorList>
    </citation>
    <scope>NUCLEOTIDE SEQUENCE</scope>
    <source>
        <strain evidence="1">AMC_N1</strain>
    </source>
</reference>
<accession>A0AAV8YE47</accession>
<organism evidence="1 2">
    <name type="scientific">Aromia moschata</name>
    <dbReference type="NCBI Taxonomy" id="1265417"/>
    <lineage>
        <taxon>Eukaryota</taxon>
        <taxon>Metazoa</taxon>
        <taxon>Ecdysozoa</taxon>
        <taxon>Arthropoda</taxon>
        <taxon>Hexapoda</taxon>
        <taxon>Insecta</taxon>
        <taxon>Pterygota</taxon>
        <taxon>Neoptera</taxon>
        <taxon>Endopterygota</taxon>
        <taxon>Coleoptera</taxon>
        <taxon>Polyphaga</taxon>
        <taxon>Cucujiformia</taxon>
        <taxon>Chrysomeloidea</taxon>
        <taxon>Cerambycidae</taxon>
        <taxon>Cerambycinae</taxon>
        <taxon>Callichromatini</taxon>
        <taxon>Aromia</taxon>
    </lineage>
</organism>